<feature type="region of interest" description="Disordered" evidence="8">
    <location>
        <begin position="60"/>
        <end position="85"/>
    </location>
</feature>
<dbReference type="PROSITE" id="PS01121">
    <property type="entry name" value="CASPASE_HIS"/>
    <property type="match status" value="1"/>
</dbReference>
<keyword evidence="5" id="KW-0788">Thiol protease</keyword>
<feature type="domain" description="Caspase family p20" evidence="10">
    <location>
        <begin position="111"/>
        <end position="235"/>
    </location>
</feature>
<evidence type="ECO:0000313" key="12">
    <source>
        <dbReference type="Proteomes" id="UP000198287"/>
    </source>
</evidence>
<keyword evidence="12" id="KW-1185">Reference proteome</keyword>
<dbReference type="GO" id="GO:0043525">
    <property type="term" value="P:positive regulation of neuron apoptotic process"/>
    <property type="evidence" value="ECO:0007669"/>
    <property type="project" value="TreeGrafter"/>
</dbReference>
<dbReference type="GO" id="GO:0016322">
    <property type="term" value="P:neuron remodeling"/>
    <property type="evidence" value="ECO:0007669"/>
    <property type="project" value="UniProtKB-ARBA"/>
</dbReference>
<dbReference type="STRING" id="158441.A0A226E447"/>
<evidence type="ECO:0000256" key="2">
    <source>
        <dbReference type="ARBA" id="ARBA00022670"/>
    </source>
</evidence>
<dbReference type="InterPro" id="IPR015917">
    <property type="entry name" value="Pept_C14A"/>
</dbReference>
<dbReference type="FunFam" id="3.40.50.1460:FF:000001">
    <property type="entry name" value="Caspase-3 preproprotein"/>
    <property type="match status" value="1"/>
</dbReference>
<dbReference type="CDD" id="cd00032">
    <property type="entry name" value="CASc"/>
    <property type="match status" value="1"/>
</dbReference>
<dbReference type="InterPro" id="IPR002398">
    <property type="entry name" value="Pept_C14"/>
</dbReference>
<gene>
    <name evidence="11" type="ORF">Fcan01_13898</name>
</gene>
<dbReference type="SUPFAM" id="SSF52129">
    <property type="entry name" value="Caspase-like"/>
    <property type="match status" value="1"/>
</dbReference>
<dbReference type="GO" id="GO:0045751">
    <property type="term" value="P:negative regulation of Toll signaling pathway"/>
    <property type="evidence" value="ECO:0007669"/>
    <property type="project" value="UniProtKB-ARBA"/>
</dbReference>
<dbReference type="InterPro" id="IPR002138">
    <property type="entry name" value="Pept_C14_p10"/>
</dbReference>
<dbReference type="SMART" id="SM00115">
    <property type="entry name" value="CASc"/>
    <property type="match status" value="1"/>
</dbReference>
<evidence type="ECO:0000256" key="1">
    <source>
        <dbReference type="ARBA" id="ARBA00010134"/>
    </source>
</evidence>
<dbReference type="Gene3D" id="3.40.50.1460">
    <property type="match status" value="1"/>
</dbReference>
<dbReference type="GO" id="GO:1990525">
    <property type="term" value="F:BIR domain binding"/>
    <property type="evidence" value="ECO:0007669"/>
    <property type="project" value="UniProtKB-ARBA"/>
</dbReference>
<dbReference type="GO" id="GO:0006508">
    <property type="term" value="P:proteolysis"/>
    <property type="evidence" value="ECO:0007669"/>
    <property type="project" value="UniProtKB-KW"/>
</dbReference>
<comment type="similarity">
    <text evidence="1 7">Belongs to the peptidase C14A family.</text>
</comment>
<dbReference type="EMBL" id="LNIX01000007">
    <property type="protein sequence ID" value="OXA51691.1"/>
    <property type="molecule type" value="Genomic_DNA"/>
</dbReference>
<evidence type="ECO:0000256" key="3">
    <source>
        <dbReference type="ARBA" id="ARBA00022703"/>
    </source>
</evidence>
<evidence type="ECO:0000259" key="10">
    <source>
        <dbReference type="PROSITE" id="PS50208"/>
    </source>
</evidence>
<proteinExistence type="inferred from homology"/>
<dbReference type="GO" id="GO:0045476">
    <property type="term" value="P:nurse cell apoptotic process"/>
    <property type="evidence" value="ECO:0007669"/>
    <property type="project" value="UniProtKB-ARBA"/>
</dbReference>
<evidence type="ECO:0000313" key="11">
    <source>
        <dbReference type="EMBL" id="OXA51691.1"/>
    </source>
</evidence>
<dbReference type="OrthoDB" id="2149840at2759"/>
<dbReference type="InterPro" id="IPR001309">
    <property type="entry name" value="Pept_C14_p20"/>
</dbReference>
<evidence type="ECO:0000256" key="6">
    <source>
        <dbReference type="ARBA" id="ARBA00023145"/>
    </source>
</evidence>
<dbReference type="GO" id="GO:0005737">
    <property type="term" value="C:cytoplasm"/>
    <property type="evidence" value="ECO:0007669"/>
    <property type="project" value="TreeGrafter"/>
</dbReference>
<evidence type="ECO:0000256" key="7">
    <source>
        <dbReference type="RuleBase" id="RU003971"/>
    </source>
</evidence>
<dbReference type="AlphaFoldDB" id="A0A226E447"/>
<dbReference type="PANTHER" id="PTHR10454:SF245">
    <property type="entry name" value="CASPASE-RELATED"/>
    <property type="match status" value="1"/>
</dbReference>
<dbReference type="InterPro" id="IPR029030">
    <property type="entry name" value="Caspase-like_dom_sf"/>
</dbReference>
<evidence type="ECO:0000256" key="5">
    <source>
        <dbReference type="ARBA" id="ARBA00022807"/>
    </source>
</evidence>
<accession>A0A226E447</accession>
<reference evidence="11 12" key="1">
    <citation type="submission" date="2015-12" db="EMBL/GenBank/DDBJ databases">
        <title>The genome of Folsomia candida.</title>
        <authorList>
            <person name="Faddeeva A."/>
            <person name="Derks M.F."/>
            <person name="Anvar Y."/>
            <person name="Smit S."/>
            <person name="Van Straalen N."/>
            <person name="Roelofs D."/>
        </authorList>
    </citation>
    <scope>NUCLEOTIDE SEQUENCE [LARGE SCALE GENOMIC DNA]</scope>
    <source>
        <strain evidence="11 12">VU population</strain>
        <tissue evidence="11">Whole body</tissue>
    </source>
</reference>
<sequence length="353" mass="39654">MAMEQPQMELIGTIESAGLLGNGITLASLDQAGHGVGGMEKLNLTGEAYEVVDALSFFGKKDKSPEGNNGNSEPEKMDDGDSKGFWGTGATNRAVMPVHMDSEVYNMSHPKRGRALIFNHENFHPQLDLGRRHGTERDRHNLTEACKKLGFEVEAFDDLTYHEILEKVEKLIRTDHSKHDCVLVAVLSHGDHQLLYAKDFSYKPDMLWQSFTADKCPTLAGKPKIFLIQACQGSQLDEGTKLARVSMSRTETDSNPQSYRIPNHADFLIAFSTVPGYYSWRNTTNGSWFMQAMAEVFNKYSTKKDLLSMMTIVARKVALNFESNTPSQPHMHQKKQMPFITSTLIRDVYLTPK</sequence>
<keyword evidence="4" id="KW-0378">Hydrolase</keyword>
<evidence type="ECO:0000259" key="9">
    <source>
        <dbReference type="PROSITE" id="PS50207"/>
    </source>
</evidence>
<feature type="compositionally biased region" description="Basic and acidic residues" evidence="8">
    <location>
        <begin position="73"/>
        <end position="82"/>
    </location>
</feature>
<dbReference type="PROSITE" id="PS50207">
    <property type="entry name" value="CASPASE_P10"/>
    <property type="match status" value="1"/>
</dbReference>
<name>A0A226E447_FOLCA</name>
<evidence type="ECO:0000256" key="4">
    <source>
        <dbReference type="ARBA" id="ARBA00022801"/>
    </source>
</evidence>
<keyword evidence="6" id="KW-0865">Zymogen</keyword>
<dbReference type="InterPro" id="IPR011600">
    <property type="entry name" value="Pept_C14_caspase"/>
</dbReference>
<evidence type="ECO:0000256" key="8">
    <source>
        <dbReference type="SAM" id="MobiDB-lite"/>
    </source>
</evidence>
<organism evidence="11 12">
    <name type="scientific">Folsomia candida</name>
    <name type="common">Springtail</name>
    <dbReference type="NCBI Taxonomy" id="158441"/>
    <lineage>
        <taxon>Eukaryota</taxon>
        <taxon>Metazoa</taxon>
        <taxon>Ecdysozoa</taxon>
        <taxon>Arthropoda</taxon>
        <taxon>Hexapoda</taxon>
        <taxon>Collembola</taxon>
        <taxon>Entomobryomorpha</taxon>
        <taxon>Isotomoidea</taxon>
        <taxon>Isotomidae</taxon>
        <taxon>Proisotominae</taxon>
        <taxon>Folsomia</taxon>
    </lineage>
</organism>
<dbReference type="Proteomes" id="UP000198287">
    <property type="component" value="Unassembled WGS sequence"/>
</dbReference>
<dbReference type="PROSITE" id="PS50208">
    <property type="entry name" value="CASPASE_P20"/>
    <property type="match status" value="1"/>
</dbReference>
<dbReference type="PROSITE" id="PS01122">
    <property type="entry name" value="CASPASE_CYS"/>
    <property type="match status" value="1"/>
</dbReference>
<dbReference type="InterPro" id="IPR016129">
    <property type="entry name" value="Caspase_his_AS"/>
</dbReference>
<dbReference type="GO" id="GO:0004197">
    <property type="term" value="F:cysteine-type endopeptidase activity"/>
    <property type="evidence" value="ECO:0007669"/>
    <property type="project" value="InterPro"/>
</dbReference>
<dbReference type="OMA" id="HFTANHC"/>
<dbReference type="Pfam" id="PF00656">
    <property type="entry name" value="Peptidase_C14"/>
    <property type="match status" value="1"/>
</dbReference>
<dbReference type="InterPro" id="IPR033139">
    <property type="entry name" value="Caspase_cys_AS"/>
</dbReference>
<keyword evidence="3" id="KW-0053">Apoptosis</keyword>
<keyword evidence="2" id="KW-0645">Protease</keyword>
<dbReference type="PRINTS" id="PR00376">
    <property type="entry name" value="IL1BCENZYME"/>
</dbReference>
<dbReference type="PANTHER" id="PTHR10454">
    <property type="entry name" value="CASPASE"/>
    <property type="match status" value="1"/>
</dbReference>
<comment type="caution">
    <text evidence="11">The sequence shown here is derived from an EMBL/GenBank/DDBJ whole genome shotgun (WGS) entry which is preliminary data.</text>
</comment>
<feature type="domain" description="Caspase family p10" evidence="9">
    <location>
        <begin position="257"/>
        <end position="352"/>
    </location>
</feature>
<protein>
    <submittedName>
        <fullName evidence="11">Caspase-1</fullName>
    </submittedName>
</protein>